<dbReference type="RefSeq" id="WP_188738440.1">
    <property type="nucleotide sequence ID" value="NZ_BMLW01000023.1"/>
</dbReference>
<sequence length="47" mass="5645">MKFKVENLPTRKIAFFRNAGPYGNEKNFEMMKEFKKWVRSNGLSINF</sequence>
<comment type="caution">
    <text evidence="1">The sequence shown here is derived from an EMBL/GenBank/DDBJ whole genome shotgun (WGS) entry which is preliminary data.</text>
</comment>
<reference evidence="2" key="1">
    <citation type="journal article" date="2019" name="Int. J. Syst. Evol. Microbiol.">
        <title>The Global Catalogue of Microorganisms (GCM) 10K type strain sequencing project: providing services to taxonomists for standard genome sequencing and annotation.</title>
        <authorList>
            <consortium name="The Broad Institute Genomics Platform"/>
            <consortium name="The Broad Institute Genome Sequencing Center for Infectious Disease"/>
            <person name="Wu L."/>
            <person name="Ma J."/>
        </authorList>
    </citation>
    <scope>NUCLEOTIDE SEQUENCE [LARGE SCALE GENOMIC DNA]</scope>
    <source>
        <strain evidence="2">CGMCC 1.7693</strain>
    </source>
</reference>
<accession>A0ABQ2P385</accession>
<evidence type="ECO:0000313" key="1">
    <source>
        <dbReference type="EMBL" id="GGP16915.1"/>
    </source>
</evidence>
<evidence type="ECO:0000313" key="2">
    <source>
        <dbReference type="Proteomes" id="UP000641206"/>
    </source>
</evidence>
<proteinExistence type="predicted"/>
<name>A0ABQ2P385_9BACI</name>
<dbReference type="InterPro" id="IPR011256">
    <property type="entry name" value="Reg_factor_effector_dom_sf"/>
</dbReference>
<organism evidence="1 2">
    <name type="scientific">Oceanobacillus neutriphilus</name>
    <dbReference type="NCBI Taxonomy" id="531815"/>
    <lineage>
        <taxon>Bacteria</taxon>
        <taxon>Bacillati</taxon>
        <taxon>Bacillota</taxon>
        <taxon>Bacilli</taxon>
        <taxon>Bacillales</taxon>
        <taxon>Bacillaceae</taxon>
        <taxon>Oceanobacillus</taxon>
    </lineage>
</organism>
<dbReference type="Proteomes" id="UP000641206">
    <property type="component" value="Unassembled WGS sequence"/>
</dbReference>
<dbReference type="EMBL" id="BMLW01000023">
    <property type="protein sequence ID" value="GGP16915.1"/>
    <property type="molecule type" value="Genomic_DNA"/>
</dbReference>
<gene>
    <name evidence="1" type="ORF">GCM10011346_50780</name>
</gene>
<keyword evidence="2" id="KW-1185">Reference proteome</keyword>
<dbReference type="Gene3D" id="3.20.80.10">
    <property type="entry name" value="Regulatory factor, effector binding domain"/>
    <property type="match status" value="1"/>
</dbReference>
<protein>
    <submittedName>
        <fullName evidence="1">Uncharacterized protein</fullName>
    </submittedName>
</protein>